<proteinExistence type="predicted"/>
<evidence type="ECO:0000313" key="3">
    <source>
        <dbReference type="EMBL" id="KAJ7206597.1"/>
    </source>
</evidence>
<dbReference type="Proteomes" id="UP001219525">
    <property type="component" value="Unassembled WGS sequence"/>
</dbReference>
<dbReference type="EMBL" id="JARJCW010000039">
    <property type="protein sequence ID" value="KAJ7206597.1"/>
    <property type="molecule type" value="Genomic_DNA"/>
</dbReference>
<dbReference type="InterPro" id="IPR011058">
    <property type="entry name" value="Cyanovirin-N"/>
</dbReference>
<feature type="signal peptide" evidence="1">
    <location>
        <begin position="1"/>
        <end position="20"/>
    </location>
</feature>
<dbReference type="AlphaFoldDB" id="A0AAD6YF62"/>
<dbReference type="SUPFAM" id="SSF51322">
    <property type="entry name" value="Cyanovirin-N"/>
    <property type="match status" value="1"/>
</dbReference>
<organism evidence="3 4">
    <name type="scientific">Mycena pura</name>
    <dbReference type="NCBI Taxonomy" id="153505"/>
    <lineage>
        <taxon>Eukaryota</taxon>
        <taxon>Fungi</taxon>
        <taxon>Dikarya</taxon>
        <taxon>Basidiomycota</taxon>
        <taxon>Agaricomycotina</taxon>
        <taxon>Agaricomycetes</taxon>
        <taxon>Agaricomycetidae</taxon>
        <taxon>Agaricales</taxon>
        <taxon>Marasmiineae</taxon>
        <taxon>Mycenaceae</taxon>
        <taxon>Mycena</taxon>
    </lineage>
</organism>
<gene>
    <name evidence="3" type="ORF">GGX14DRAFT_568153</name>
</gene>
<feature type="chain" id="PRO_5041917005" description="Cyanovirin-N domain-containing protein" evidence="1">
    <location>
        <begin position="21"/>
        <end position="242"/>
    </location>
</feature>
<dbReference type="Pfam" id="PF08881">
    <property type="entry name" value="CVNH"/>
    <property type="match status" value="1"/>
</dbReference>
<keyword evidence="4" id="KW-1185">Reference proteome</keyword>
<evidence type="ECO:0000256" key="1">
    <source>
        <dbReference type="SAM" id="SignalP"/>
    </source>
</evidence>
<accession>A0AAD6YF62</accession>
<evidence type="ECO:0000259" key="2">
    <source>
        <dbReference type="Pfam" id="PF08881"/>
    </source>
</evidence>
<feature type="domain" description="Cyanovirin-N" evidence="2">
    <location>
        <begin position="38"/>
        <end position="128"/>
    </location>
</feature>
<sequence>MKIILSSSLVLGFYAVVSFGGPFDAQTGPEPRAANAQFLETCSNTMVDTQTAVLTSTCDNLTGGMVPSSIPLDSCLMNANGQLAAGGDFSATCGDIKFLGVIGNTAILAAVCDAHDPCNNATTSIDLSGSHVGLIEEGLSAFQKHVAKCKKTLEDRLGRKERIDDVDSDWLDGPANLVNEQQALAAARLGPTRREALKGSGLCWQDGSNYKPDALLGDFGQQMQPEETKMVNASITQFFARL</sequence>
<comment type="caution">
    <text evidence="3">The sequence shown here is derived from an EMBL/GenBank/DDBJ whole genome shotgun (WGS) entry which is preliminary data.</text>
</comment>
<keyword evidence="1" id="KW-0732">Signal</keyword>
<dbReference type="Gene3D" id="2.30.60.10">
    <property type="entry name" value="Cyanovirin-N"/>
    <property type="match status" value="1"/>
</dbReference>
<dbReference type="InterPro" id="IPR036673">
    <property type="entry name" value="Cyanovirin-N_sf"/>
</dbReference>
<protein>
    <recommendedName>
        <fullName evidence="2">Cyanovirin-N domain-containing protein</fullName>
    </recommendedName>
</protein>
<reference evidence="3" key="1">
    <citation type="submission" date="2023-03" db="EMBL/GenBank/DDBJ databases">
        <title>Massive genome expansion in bonnet fungi (Mycena s.s.) driven by repeated elements and novel gene families across ecological guilds.</title>
        <authorList>
            <consortium name="Lawrence Berkeley National Laboratory"/>
            <person name="Harder C.B."/>
            <person name="Miyauchi S."/>
            <person name="Viragh M."/>
            <person name="Kuo A."/>
            <person name="Thoen E."/>
            <person name="Andreopoulos B."/>
            <person name="Lu D."/>
            <person name="Skrede I."/>
            <person name="Drula E."/>
            <person name="Henrissat B."/>
            <person name="Morin E."/>
            <person name="Kohler A."/>
            <person name="Barry K."/>
            <person name="LaButti K."/>
            <person name="Morin E."/>
            <person name="Salamov A."/>
            <person name="Lipzen A."/>
            <person name="Mereny Z."/>
            <person name="Hegedus B."/>
            <person name="Baldrian P."/>
            <person name="Stursova M."/>
            <person name="Weitz H."/>
            <person name="Taylor A."/>
            <person name="Grigoriev I.V."/>
            <person name="Nagy L.G."/>
            <person name="Martin F."/>
            <person name="Kauserud H."/>
        </authorList>
    </citation>
    <scope>NUCLEOTIDE SEQUENCE</scope>
    <source>
        <strain evidence="3">9144</strain>
    </source>
</reference>
<evidence type="ECO:0000313" key="4">
    <source>
        <dbReference type="Proteomes" id="UP001219525"/>
    </source>
</evidence>
<name>A0AAD6YF62_9AGAR</name>